<comment type="caution">
    <text evidence="9">The sequence shown here is derived from an EMBL/GenBank/DDBJ whole genome shotgun (WGS) entry which is preliminary data.</text>
</comment>
<dbReference type="CDD" id="cd00397">
    <property type="entry name" value="DNA_BRE_C"/>
    <property type="match status" value="1"/>
</dbReference>
<dbReference type="EMBL" id="VXRG01000099">
    <property type="protein sequence ID" value="MXY94106.1"/>
    <property type="molecule type" value="Genomic_DNA"/>
</dbReference>
<gene>
    <name evidence="9" type="ORF">F4Y42_11750</name>
</gene>
<dbReference type="AlphaFoldDB" id="A0A6B0YSM8"/>
<evidence type="ECO:0000256" key="1">
    <source>
        <dbReference type="ARBA" id="ARBA00008857"/>
    </source>
</evidence>
<keyword evidence="3 5" id="KW-0238">DNA-binding</keyword>
<comment type="similarity">
    <text evidence="1">Belongs to the 'phage' integrase family.</text>
</comment>
<keyword evidence="2" id="KW-0229">DNA integration</keyword>
<organism evidence="9">
    <name type="scientific">Caldilineaceae bacterium SB0664_bin_27</name>
    <dbReference type="NCBI Taxonomy" id="2605260"/>
    <lineage>
        <taxon>Bacteria</taxon>
        <taxon>Bacillati</taxon>
        <taxon>Chloroflexota</taxon>
        <taxon>Caldilineae</taxon>
        <taxon>Caldilineales</taxon>
        <taxon>Caldilineaceae</taxon>
    </lineage>
</organism>
<feature type="domain" description="Core-binding (CB)" evidence="8">
    <location>
        <begin position="28"/>
        <end position="114"/>
    </location>
</feature>
<evidence type="ECO:0000256" key="4">
    <source>
        <dbReference type="ARBA" id="ARBA00023172"/>
    </source>
</evidence>
<dbReference type="PROSITE" id="PS51900">
    <property type="entry name" value="CB"/>
    <property type="match status" value="1"/>
</dbReference>
<dbReference type="InterPro" id="IPR004107">
    <property type="entry name" value="Integrase_SAM-like_N"/>
</dbReference>
<evidence type="ECO:0000259" key="8">
    <source>
        <dbReference type="PROSITE" id="PS51900"/>
    </source>
</evidence>
<name>A0A6B0YSM8_9CHLR</name>
<dbReference type="InterPro" id="IPR010998">
    <property type="entry name" value="Integrase_recombinase_N"/>
</dbReference>
<dbReference type="SUPFAM" id="SSF56349">
    <property type="entry name" value="DNA breaking-rejoining enzymes"/>
    <property type="match status" value="1"/>
</dbReference>
<dbReference type="InterPro" id="IPR050090">
    <property type="entry name" value="Tyrosine_recombinase_XerCD"/>
</dbReference>
<evidence type="ECO:0000256" key="5">
    <source>
        <dbReference type="PROSITE-ProRule" id="PRU01248"/>
    </source>
</evidence>
<dbReference type="GO" id="GO:0003677">
    <property type="term" value="F:DNA binding"/>
    <property type="evidence" value="ECO:0007669"/>
    <property type="project" value="UniProtKB-UniRule"/>
</dbReference>
<sequence length="314" mass="35812">MSESSTQDAAGVEVDPGGSLAPTLRATSPLGDAIGEYEEQMVRKGFSENTIKAFANDLKILRTFMDSSAVLREIQTQHLEDFLEWMQSERGRPCSAKTLSRRITTLKVFFSWLHSIGAIGTDPAEPIVQHSVRTPLPVILNGNEAGKLIRACQDWLWDRKKSDARPYVLVSLLLQTGIKKSEAVKILLEDIERPETQEPSVEIRYEEERYAHKNRRISLNASFLGPLDQYLEQYMPENFLFECTPRNLEYVLEEAGTRAGIRRVQVGFETLRWTSAVRDFRQGMKDESLRLKMGLSKVSWRETSFKIQRLAGQQ</sequence>
<dbReference type="PANTHER" id="PTHR30349:SF41">
    <property type="entry name" value="INTEGRASE_RECOMBINASE PROTEIN MJ0367-RELATED"/>
    <property type="match status" value="1"/>
</dbReference>
<reference evidence="9" key="1">
    <citation type="submission" date="2019-09" db="EMBL/GenBank/DDBJ databases">
        <title>Characterisation of the sponge microbiome using genome-centric metagenomics.</title>
        <authorList>
            <person name="Engelberts J.P."/>
            <person name="Robbins S.J."/>
            <person name="De Goeij J.M."/>
            <person name="Aranda M."/>
            <person name="Bell S.C."/>
            <person name="Webster N.S."/>
        </authorList>
    </citation>
    <scope>NUCLEOTIDE SEQUENCE</scope>
    <source>
        <strain evidence="9">SB0664_bin_27</strain>
    </source>
</reference>
<dbReference type="PANTHER" id="PTHR30349">
    <property type="entry name" value="PHAGE INTEGRASE-RELATED"/>
    <property type="match status" value="1"/>
</dbReference>
<dbReference type="InterPro" id="IPR044068">
    <property type="entry name" value="CB"/>
</dbReference>
<dbReference type="Pfam" id="PF02899">
    <property type="entry name" value="Phage_int_SAM_1"/>
    <property type="match status" value="1"/>
</dbReference>
<evidence type="ECO:0000259" key="7">
    <source>
        <dbReference type="PROSITE" id="PS51898"/>
    </source>
</evidence>
<dbReference type="PROSITE" id="PS51898">
    <property type="entry name" value="TYR_RECOMBINASE"/>
    <property type="match status" value="1"/>
</dbReference>
<keyword evidence="4" id="KW-0233">DNA recombination</keyword>
<dbReference type="InterPro" id="IPR011010">
    <property type="entry name" value="DNA_brk_join_enz"/>
</dbReference>
<feature type="domain" description="Tyr recombinase" evidence="7">
    <location>
        <begin position="135"/>
        <end position="314"/>
    </location>
</feature>
<evidence type="ECO:0000313" key="9">
    <source>
        <dbReference type="EMBL" id="MXY94106.1"/>
    </source>
</evidence>
<accession>A0A6B0YSM8</accession>
<dbReference type="InterPro" id="IPR013762">
    <property type="entry name" value="Integrase-like_cat_sf"/>
</dbReference>
<dbReference type="Gene3D" id="1.10.443.10">
    <property type="entry name" value="Intergrase catalytic core"/>
    <property type="match status" value="1"/>
</dbReference>
<protein>
    <submittedName>
        <fullName evidence="9">Site-specific integrase</fullName>
    </submittedName>
</protein>
<evidence type="ECO:0000256" key="2">
    <source>
        <dbReference type="ARBA" id="ARBA00022908"/>
    </source>
</evidence>
<evidence type="ECO:0000256" key="6">
    <source>
        <dbReference type="SAM" id="MobiDB-lite"/>
    </source>
</evidence>
<dbReference type="GO" id="GO:0006310">
    <property type="term" value="P:DNA recombination"/>
    <property type="evidence" value="ECO:0007669"/>
    <property type="project" value="UniProtKB-KW"/>
</dbReference>
<dbReference type="InterPro" id="IPR002104">
    <property type="entry name" value="Integrase_catalytic"/>
</dbReference>
<feature type="region of interest" description="Disordered" evidence="6">
    <location>
        <begin position="1"/>
        <end position="25"/>
    </location>
</feature>
<evidence type="ECO:0000256" key="3">
    <source>
        <dbReference type="ARBA" id="ARBA00023125"/>
    </source>
</evidence>
<dbReference type="GO" id="GO:0015074">
    <property type="term" value="P:DNA integration"/>
    <property type="evidence" value="ECO:0007669"/>
    <property type="project" value="UniProtKB-KW"/>
</dbReference>
<dbReference type="Gene3D" id="1.10.150.130">
    <property type="match status" value="1"/>
</dbReference>
<proteinExistence type="inferred from homology"/>